<evidence type="ECO:0000313" key="2">
    <source>
        <dbReference type="Proteomes" id="UP001281761"/>
    </source>
</evidence>
<gene>
    <name evidence="1" type="ORF">BLNAU_19499</name>
</gene>
<accession>A0ABQ9X1D8</accession>
<comment type="caution">
    <text evidence="1">The sequence shown here is derived from an EMBL/GenBank/DDBJ whole genome shotgun (WGS) entry which is preliminary data.</text>
</comment>
<protein>
    <submittedName>
        <fullName evidence="1">Uncharacterized protein</fullName>
    </submittedName>
</protein>
<reference evidence="1 2" key="1">
    <citation type="journal article" date="2022" name="bioRxiv">
        <title>Genomics of Preaxostyla Flagellates Illuminates Evolutionary Transitions and the Path Towards Mitochondrial Loss.</title>
        <authorList>
            <person name="Novak L.V.F."/>
            <person name="Treitli S.C."/>
            <person name="Pyrih J."/>
            <person name="Halakuc P."/>
            <person name="Pipaliya S.V."/>
            <person name="Vacek V."/>
            <person name="Brzon O."/>
            <person name="Soukal P."/>
            <person name="Eme L."/>
            <person name="Dacks J.B."/>
            <person name="Karnkowska A."/>
            <person name="Elias M."/>
            <person name="Hampl V."/>
        </authorList>
    </citation>
    <scope>NUCLEOTIDE SEQUENCE [LARGE SCALE GENOMIC DNA]</scope>
    <source>
        <strain evidence="1">NAU3</strain>
        <tissue evidence="1">Gut</tissue>
    </source>
</reference>
<sequence length="107" mass="12132">MPEEYRAMTNPVEKTAHLHLNTGAMKKDCAQICEASFDVVKRAVKAMGKGTKKFDCIFNPTCTQDTILLRKRRGQVTYAEQIEHPILHQTHRFSLSLASNNNGTRKN</sequence>
<organism evidence="1 2">
    <name type="scientific">Blattamonas nauphoetae</name>
    <dbReference type="NCBI Taxonomy" id="2049346"/>
    <lineage>
        <taxon>Eukaryota</taxon>
        <taxon>Metamonada</taxon>
        <taxon>Preaxostyla</taxon>
        <taxon>Oxymonadida</taxon>
        <taxon>Blattamonas</taxon>
    </lineage>
</organism>
<dbReference type="EMBL" id="JARBJD010000254">
    <property type="protein sequence ID" value="KAK2945593.1"/>
    <property type="molecule type" value="Genomic_DNA"/>
</dbReference>
<proteinExistence type="predicted"/>
<keyword evidence="2" id="KW-1185">Reference proteome</keyword>
<dbReference type="Proteomes" id="UP001281761">
    <property type="component" value="Unassembled WGS sequence"/>
</dbReference>
<name>A0ABQ9X1D8_9EUKA</name>
<evidence type="ECO:0000313" key="1">
    <source>
        <dbReference type="EMBL" id="KAK2945593.1"/>
    </source>
</evidence>